<dbReference type="RefSeq" id="WP_195624481.1">
    <property type="nucleotide sequence ID" value="NZ_JADMSE010000025.1"/>
</dbReference>
<name>A0A9X3XLE6_9CLOT</name>
<dbReference type="EMBL" id="JAMRYU010000012">
    <property type="protein sequence ID" value="MDC4241003.1"/>
    <property type="molecule type" value="Genomic_DNA"/>
</dbReference>
<dbReference type="Proteomes" id="UP001141183">
    <property type="component" value="Unassembled WGS sequence"/>
</dbReference>
<keyword evidence="2" id="KW-1185">Reference proteome</keyword>
<evidence type="ECO:0000313" key="2">
    <source>
        <dbReference type="Proteomes" id="UP001141183"/>
    </source>
</evidence>
<reference evidence="1" key="1">
    <citation type="submission" date="2022-05" db="EMBL/GenBank/DDBJ databases">
        <title>Draft genome sequence of Clostridium tertium strain CP3 isolated from Peru.</title>
        <authorList>
            <person name="Hurtado R."/>
            <person name="Lima L."/>
            <person name="Sousa T."/>
            <person name="Jaiswal A.K."/>
            <person name="Tiwari S."/>
            <person name="Maturrano L."/>
            <person name="Brenig B."/>
            <person name="Azevedo V."/>
        </authorList>
    </citation>
    <scope>NUCLEOTIDE SEQUENCE</scope>
    <source>
        <strain evidence="1">CP3</strain>
    </source>
</reference>
<comment type="caution">
    <text evidence="1">The sequence shown here is derived from an EMBL/GenBank/DDBJ whole genome shotgun (WGS) entry which is preliminary data.</text>
</comment>
<evidence type="ECO:0000313" key="1">
    <source>
        <dbReference type="EMBL" id="MDC4241003.1"/>
    </source>
</evidence>
<dbReference type="AlphaFoldDB" id="A0A9X3XLE6"/>
<proteinExistence type="predicted"/>
<organism evidence="1 2">
    <name type="scientific">Clostridium tertium</name>
    <dbReference type="NCBI Taxonomy" id="1559"/>
    <lineage>
        <taxon>Bacteria</taxon>
        <taxon>Bacillati</taxon>
        <taxon>Bacillota</taxon>
        <taxon>Clostridia</taxon>
        <taxon>Eubacteriales</taxon>
        <taxon>Clostridiaceae</taxon>
        <taxon>Clostridium</taxon>
    </lineage>
</organism>
<sequence>MASKKFSLLKSSTDEVIEETTVPQKRDDYPIIDTEVIEFISKEFPDTSKEIGNSLTNLKNTLEKSIDYIEDVSSAIIKSERNFTLSKKYRETSIRLHEISIGIEKYIQWMNNLNNSQKFDSTPDNENESEDSLPLDDEINNYFLEICSDFTDKNPLYFKLDNSKVKVDDWNDMVIKTADILIKNYKDSKNLLYSNITVPNLNTKKSPQNDFRDTIIEMLLEYKIDLSRYFISIN</sequence>
<protein>
    <submittedName>
        <fullName evidence="1">Uncharacterized protein</fullName>
    </submittedName>
</protein>
<gene>
    <name evidence="1" type="ORF">NE398_12625</name>
</gene>
<accession>A0A9X3XLE6</accession>